<dbReference type="Pfam" id="PF00177">
    <property type="entry name" value="Ribosomal_S7"/>
    <property type="match status" value="1"/>
</dbReference>
<dbReference type="InterPro" id="IPR005717">
    <property type="entry name" value="Ribosomal_uS7_bac/org-type"/>
</dbReference>
<evidence type="ECO:0000313" key="9">
    <source>
        <dbReference type="EMBL" id="ASQ39876.1"/>
    </source>
</evidence>
<keyword evidence="9" id="KW-0934">Plastid</keyword>
<sequence>MSRRTTAKKRIIAADPLYNSPLVTMLVGHIMKDGKKSLARRIVYDALLIIKEKNRIDPLEILEKAVRNATPLMEVKARRVGGSTYQVPMEVRSDRGTTLALRWLTKFSIQRTGKSMAFKLASELMDAAKELGQTIRKREETHRMAEANKAFSHFRY</sequence>
<evidence type="ECO:0000256" key="7">
    <source>
        <dbReference type="RuleBase" id="RU003620"/>
    </source>
</evidence>
<dbReference type="HAMAP" id="MF_00480_B">
    <property type="entry name" value="Ribosomal_uS7_B"/>
    <property type="match status" value="1"/>
</dbReference>
<comment type="similarity">
    <text evidence="1 6">Belongs to the universal ribosomal protein uS7 family.</text>
</comment>
<geneLocation type="plastid" evidence="9"/>
<gene>
    <name evidence="9" type="primary">rps7</name>
</gene>
<evidence type="ECO:0000256" key="6">
    <source>
        <dbReference type="RuleBase" id="RU003619"/>
    </source>
</evidence>
<keyword evidence="5 6" id="KW-0687">Ribonucleoprotein</keyword>
<protein>
    <recommendedName>
        <fullName evidence="7">Ribosomal protein S7</fullName>
    </recommendedName>
</protein>
<dbReference type="GO" id="GO:0003735">
    <property type="term" value="F:structural constituent of ribosome"/>
    <property type="evidence" value="ECO:0007669"/>
    <property type="project" value="InterPro"/>
</dbReference>
<evidence type="ECO:0000259" key="8">
    <source>
        <dbReference type="Pfam" id="PF00177"/>
    </source>
</evidence>
<dbReference type="AlphaFoldDB" id="A0A3G1IV08"/>
<keyword evidence="2 7" id="KW-0699">rRNA-binding</keyword>
<evidence type="ECO:0000256" key="2">
    <source>
        <dbReference type="ARBA" id="ARBA00022730"/>
    </source>
</evidence>
<proteinExistence type="inferred from homology"/>
<evidence type="ECO:0000256" key="1">
    <source>
        <dbReference type="ARBA" id="ARBA00007151"/>
    </source>
</evidence>
<dbReference type="InterPro" id="IPR020606">
    <property type="entry name" value="Ribosomal_uS7_CS"/>
</dbReference>
<dbReference type="EMBL" id="MF167424">
    <property type="protein sequence ID" value="ASQ39876.1"/>
    <property type="molecule type" value="Genomic_DNA"/>
</dbReference>
<name>A0A3G1IV08_9EUKA</name>
<dbReference type="NCBIfam" id="TIGR01029">
    <property type="entry name" value="rpsG_bact"/>
    <property type="match status" value="1"/>
</dbReference>
<keyword evidence="4 6" id="KW-0689">Ribosomal protein</keyword>
<evidence type="ECO:0000256" key="4">
    <source>
        <dbReference type="ARBA" id="ARBA00022980"/>
    </source>
</evidence>
<dbReference type="SUPFAM" id="SSF47973">
    <property type="entry name" value="Ribosomal protein S7"/>
    <property type="match status" value="1"/>
</dbReference>
<dbReference type="GO" id="GO:0019843">
    <property type="term" value="F:rRNA binding"/>
    <property type="evidence" value="ECO:0007669"/>
    <property type="project" value="UniProtKB-KW"/>
</dbReference>
<feature type="domain" description="Small ribosomal subunit protein uS7" evidence="8">
    <location>
        <begin position="2"/>
        <end position="149"/>
    </location>
</feature>
<dbReference type="GO" id="GO:0006412">
    <property type="term" value="P:translation"/>
    <property type="evidence" value="ECO:0007669"/>
    <property type="project" value="InterPro"/>
</dbReference>
<dbReference type="PROSITE" id="PS00052">
    <property type="entry name" value="RIBOSOMAL_S7"/>
    <property type="match status" value="1"/>
</dbReference>
<organism evidence="9">
    <name type="scientific">Glaucocystis sp. BBH</name>
    <dbReference type="NCBI Taxonomy" id="2023628"/>
    <lineage>
        <taxon>Eukaryota</taxon>
        <taxon>Glaucocystophyceae</taxon>
        <taxon>Glaucocystales</taxon>
        <taxon>Glaucocystaceae</taxon>
        <taxon>Glaucocystis</taxon>
    </lineage>
</organism>
<dbReference type="GO" id="GO:0015935">
    <property type="term" value="C:small ribosomal subunit"/>
    <property type="evidence" value="ECO:0007669"/>
    <property type="project" value="InterPro"/>
</dbReference>
<dbReference type="FunFam" id="1.10.455.10:FF:000001">
    <property type="entry name" value="30S ribosomal protein S7"/>
    <property type="match status" value="1"/>
</dbReference>
<accession>A0A3G1IV08</accession>
<evidence type="ECO:0000256" key="3">
    <source>
        <dbReference type="ARBA" id="ARBA00022884"/>
    </source>
</evidence>
<dbReference type="PIRSF" id="PIRSF002122">
    <property type="entry name" value="RPS7p_RPS7a_RPS5e_RPS7o"/>
    <property type="match status" value="1"/>
</dbReference>
<dbReference type="PANTHER" id="PTHR11205">
    <property type="entry name" value="RIBOSOMAL PROTEIN S7"/>
    <property type="match status" value="1"/>
</dbReference>
<reference evidence="9" key="1">
    <citation type="submission" date="2017-05" db="EMBL/GenBank/DDBJ databases">
        <title>Plastid comparative genomics reveals ancient divergence between Glaucophyte genera.</title>
        <authorList>
            <person name="Figueroa-Martinez F.J."/>
            <person name="Jackson C."/>
            <person name="Reyes-Prieto A."/>
        </authorList>
    </citation>
    <scope>NUCLEOTIDE SEQUENCE</scope>
    <source>
        <strain evidence="9">BBH</strain>
    </source>
</reference>
<evidence type="ECO:0000256" key="5">
    <source>
        <dbReference type="ARBA" id="ARBA00023274"/>
    </source>
</evidence>
<keyword evidence="3 7" id="KW-0694">RNA-binding</keyword>
<dbReference type="InterPro" id="IPR023798">
    <property type="entry name" value="Ribosomal_uS7_dom"/>
</dbReference>
<dbReference type="InterPro" id="IPR000235">
    <property type="entry name" value="Ribosomal_uS7"/>
</dbReference>
<dbReference type="InterPro" id="IPR036823">
    <property type="entry name" value="Ribosomal_uS7_dom_sf"/>
</dbReference>
<dbReference type="Gene3D" id="1.10.455.10">
    <property type="entry name" value="Ribosomal protein S7 domain"/>
    <property type="match status" value="1"/>
</dbReference>
<dbReference type="CDD" id="cd14871">
    <property type="entry name" value="uS7_Chloroplast"/>
    <property type="match status" value="1"/>
</dbReference>